<dbReference type="Pfam" id="PF01872">
    <property type="entry name" value="RibD_C"/>
    <property type="match status" value="1"/>
</dbReference>
<dbReference type="PANTHER" id="PTHR38011">
    <property type="entry name" value="DIHYDROFOLATE REDUCTASE FAMILY PROTEIN (AFU_ORTHOLOGUE AFUA_8G06820)"/>
    <property type="match status" value="1"/>
</dbReference>
<keyword evidence="3" id="KW-1185">Reference proteome</keyword>
<evidence type="ECO:0000313" key="3">
    <source>
        <dbReference type="Proteomes" id="UP000505377"/>
    </source>
</evidence>
<dbReference type="InterPro" id="IPR002734">
    <property type="entry name" value="RibDG_C"/>
</dbReference>
<dbReference type="EMBL" id="CP053564">
    <property type="protein sequence ID" value="QJY46573.1"/>
    <property type="molecule type" value="Genomic_DNA"/>
</dbReference>
<reference evidence="2 3" key="1">
    <citation type="submission" date="2020-05" db="EMBL/GenBank/DDBJ databases">
        <authorList>
            <person name="Mo P."/>
        </authorList>
    </citation>
    <scope>NUCLEOTIDE SEQUENCE [LARGE SCALE GENOMIC DNA]</scope>
    <source>
        <strain evidence="2 3">Gen01</strain>
    </source>
</reference>
<dbReference type="PANTHER" id="PTHR38011:SF12">
    <property type="entry name" value="BIFUNCTIONAL DEAMINASE-REDUCTASE DOMAIN PROTEIN"/>
    <property type="match status" value="1"/>
</dbReference>
<dbReference type="RefSeq" id="WP_172158037.1">
    <property type="nucleotide sequence ID" value="NZ_CP053564.1"/>
</dbReference>
<sequence length="208" mass="21501">MSTTGRHGPVKAAITVSVDGFITGPDDRAGQGLGVGGERLHHWVMGGPWTYGSGPEPGAAMTAEDRAHYDALLDGTSAGLCGRGMYDSSGAWGGRNPFDGTLVVLTHRTADAPDPDTGFLLVDGFEEALATARREAGDGGGVIVGGGADVIRQALAAGVVDELAITTAPVVLGRGKRLFAGFDHDLDLDVLSVHHSPHAVHVRYAVRR</sequence>
<dbReference type="Gene3D" id="3.40.430.10">
    <property type="entry name" value="Dihydrofolate Reductase, subunit A"/>
    <property type="match status" value="1"/>
</dbReference>
<dbReference type="SUPFAM" id="SSF53597">
    <property type="entry name" value="Dihydrofolate reductase-like"/>
    <property type="match status" value="1"/>
</dbReference>
<name>A0A6M6JHC3_9PSEU</name>
<dbReference type="KEGG" id="pbro:HOP40_12730"/>
<dbReference type="AlphaFoldDB" id="A0A6M6JHC3"/>
<evidence type="ECO:0000259" key="1">
    <source>
        <dbReference type="Pfam" id="PF01872"/>
    </source>
</evidence>
<evidence type="ECO:0000313" key="2">
    <source>
        <dbReference type="EMBL" id="QJY46573.1"/>
    </source>
</evidence>
<protein>
    <submittedName>
        <fullName evidence="2">Dihydrofolate reductase</fullName>
    </submittedName>
</protein>
<feature type="domain" description="Bacterial bifunctional deaminase-reductase C-terminal" evidence="1">
    <location>
        <begin position="12"/>
        <end position="196"/>
    </location>
</feature>
<dbReference type="GO" id="GO:0008703">
    <property type="term" value="F:5-amino-6-(5-phosphoribosylamino)uracil reductase activity"/>
    <property type="evidence" value="ECO:0007669"/>
    <property type="project" value="InterPro"/>
</dbReference>
<organism evidence="2 3">
    <name type="scientific">Pseudonocardia broussonetiae</name>
    <dbReference type="NCBI Taxonomy" id="2736640"/>
    <lineage>
        <taxon>Bacteria</taxon>
        <taxon>Bacillati</taxon>
        <taxon>Actinomycetota</taxon>
        <taxon>Actinomycetes</taxon>
        <taxon>Pseudonocardiales</taxon>
        <taxon>Pseudonocardiaceae</taxon>
        <taxon>Pseudonocardia</taxon>
    </lineage>
</organism>
<dbReference type="GO" id="GO:0009231">
    <property type="term" value="P:riboflavin biosynthetic process"/>
    <property type="evidence" value="ECO:0007669"/>
    <property type="project" value="InterPro"/>
</dbReference>
<dbReference type="InterPro" id="IPR024072">
    <property type="entry name" value="DHFR-like_dom_sf"/>
</dbReference>
<dbReference type="Proteomes" id="UP000505377">
    <property type="component" value="Chromosome"/>
</dbReference>
<proteinExistence type="predicted"/>
<gene>
    <name evidence="2" type="ORF">HOP40_12730</name>
</gene>
<accession>A0A6M6JHC3</accession>
<dbReference type="InterPro" id="IPR050765">
    <property type="entry name" value="Riboflavin_Biosynth_HTPR"/>
</dbReference>